<keyword evidence="1" id="KW-0812">Transmembrane</keyword>
<dbReference type="EMBL" id="JAVDQT010000005">
    <property type="protein sequence ID" value="MDR6433450.1"/>
    <property type="molecule type" value="Genomic_DNA"/>
</dbReference>
<keyword evidence="1" id="KW-0472">Membrane</keyword>
<feature type="transmembrane region" description="Helical" evidence="1">
    <location>
        <begin position="217"/>
        <end position="239"/>
    </location>
</feature>
<feature type="transmembrane region" description="Helical" evidence="1">
    <location>
        <begin position="136"/>
        <end position="157"/>
    </location>
</feature>
<feature type="transmembrane region" description="Helical" evidence="1">
    <location>
        <begin position="347"/>
        <end position="364"/>
    </location>
</feature>
<feature type="transmembrane region" description="Helical" evidence="1">
    <location>
        <begin position="280"/>
        <end position="297"/>
    </location>
</feature>
<dbReference type="RefSeq" id="WP_310014270.1">
    <property type="nucleotide sequence ID" value="NZ_JAVDQT010000005.1"/>
</dbReference>
<feature type="transmembrane region" description="Helical" evidence="1">
    <location>
        <begin position="163"/>
        <end position="186"/>
    </location>
</feature>
<dbReference type="Proteomes" id="UP001184614">
    <property type="component" value="Unassembled WGS sequence"/>
</dbReference>
<feature type="transmembrane region" description="Helical" evidence="1">
    <location>
        <begin position="98"/>
        <end position="115"/>
    </location>
</feature>
<organism evidence="2 3">
    <name type="scientific">Brucella pseudogrignonensis</name>
    <dbReference type="NCBI Taxonomy" id="419475"/>
    <lineage>
        <taxon>Bacteria</taxon>
        <taxon>Pseudomonadati</taxon>
        <taxon>Pseudomonadota</taxon>
        <taxon>Alphaproteobacteria</taxon>
        <taxon>Hyphomicrobiales</taxon>
        <taxon>Brucellaceae</taxon>
        <taxon>Brucella/Ochrobactrum group</taxon>
        <taxon>Brucella</taxon>
    </lineage>
</organism>
<feature type="transmembrane region" description="Helical" evidence="1">
    <location>
        <begin position="37"/>
        <end position="62"/>
    </location>
</feature>
<accession>A0ABU1MBM0</accession>
<evidence type="ECO:0000256" key="1">
    <source>
        <dbReference type="SAM" id="Phobius"/>
    </source>
</evidence>
<feature type="transmembrane region" description="Helical" evidence="1">
    <location>
        <begin position="370"/>
        <end position="388"/>
    </location>
</feature>
<reference evidence="2 3" key="1">
    <citation type="submission" date="2023-07" db="EMBL/GenBank/DDBJ databases">
        <title>Sorghum-associated microbial communities from plants grown in Nebraska, USA.</title>
        <authorList>
            <person name="Schachtman D."/>
        </authorList>
    </citation>
    <scope>NUCLEOTIDE SEQUENCE [LARGE SCALE GENOMIC DNA]</scope>
    <source>
        <strain evidence="2 3">DS1730</strain>
    </source>
</reference>
<gene>
    <name evidence="2" type="ORF">J2782_003196</name>
</gene>
<name>A0ABU1MBM0_9HYPH</name>
<feature type="transmembrane region" description="Helical" evidence="1">
    <location>
        <begin position="74"/>
        <end position="92"/>
    </location>
</feature>
<dbReference type="InterPro" id="IPR036259">
    <property type="entry name" value="MFS_trans_sf"/>
</dbReference>
<protein>
    <submittedName>
        <fullName evidence="2">Membrane protein</fullName>
    </submittedName>
</protein>
<proteinExistence type="predicted"/>
<feature type="transmembrane region" description="Helical" evidence="1">
    <location>
        <begin position="303"/>
        <end position="326"/>
    </location>
</feature>
<keyword evidence="3" id="KW-1185">Reference proteome</keyword>
<comment type="caution">
    <text evidence="2">The sequence shown here is derived from an EMBL/GenBank/DDBJ whole genome shotgun (WGS) entry which is preliminary data.</text>
</comment>
<sequence>MNLSSIVFLFSAFYPTSIGMLITTIIGISTLRNESALLSSVIFALPFVITIVVSPIVAKLLKGLPRDNIIKIQYLTRSLLIVSVLTTLYVVLQEKIYVIFPYVLLLTTLCFDQVLTSDAPLIAKDIYGTQFSSATAFGNFLGRGFQSVTPVVAAYLAASNHGIFWVSLITVTAFLGLLYPYVVALVQDEFEKPAQKKSDTTNTSNGALYDSDAWGKWYVVFSVLVNLSQGSVAFVLIAIDPNYYGPIYSSILYGAFFIVQIAVLTGFLRMETISRLPTGVTWFLFFNAIGLLILSILGNSSAIAIIVAVIGLAYGVSIPLLSEVILGRLRGPHFRQYLANAKSGGRLASIFALWAAGLALSRGISSSHLLMISSIFLAGSAAILAVLAKRLQKADDISTAAVSGDNAISGG</sequence>
<feature type="transmembrane region" description="Helical" evidence="1">
    <location>
        <begin position="251"/>
        <end position="268"/>
    </location>
</feature>
<dbReference type="SUPFAM" id="SSF103473">
    <property type="entry name" value="MFS general substrate transporter"/>
    <property type="match status" value="1"/>
</dbReference>
<keyword evidence="1" id="KW-1133">Transmembrane helix</keyword>
<feature type="transmembrane region" description="Helical" evidence="1">
    <location>
        <begin position="7"/>
        <end position="31"/>
    </location>
</feature>
<evidence type="ECO:0000313" key="2">
    <source>
        <dbReference type="EMBL" id="MDR6433450.1"/>
    </source>
</evidence>
<evidence type="ECO:0000313" key="3">
    <source>
        <dbReference type="Proteomes" id="UP001184614"/>
    </source>
</evidence>